<dbReference type="Proteomes" id="UP000006727">
    <property type="component" value="Chromosome 16"/>
</dbReference>
<organism evidence="1 2">
    <name type="scientific">Physcomitrium patens</name>
    <name type="common">Spreading-leaved earth moss</name>
    <name type="synonym">Physcomitrella patens</name>
    <dbReference type="NCBI Taxonomy" id="3218"/>
    <lineage>
        <taxon>Eukaryota</taxon>
        <taxon>Viridiplantae</taxon>
        <taxon>Streptophyta</taxon>
        <taxon>Embryophyta</taxon>
        <taxon>Bryophyta</taxon>
        <taxon>Bryophytina</taxon>
        <taxon>Bryopsida</taxon>
        <taxon>Funariidae</taxon>
        <taxon>Funariales</taxon>
        <taxon>Funariaceae</taxon>
        <taxon>Physcomitrium</taxon>
    </lineage>
</organism>
<accession>A0A7I4B5T5</accession>
<dbReference type="EnsemblPlants" id="Pp3c16_17680V3.2">
    <property type="protein sequence ID" value="Pp3c16_17680V3.2"/>
    <property type="gene ID" value="Pp3c16_17680"/>
</dbReference>
<proteinExistence type="predicted"/>
<protein>
    <submittedName>
        <fullName evidence="1">Uncharacterized protein</fullName>
    </submittedName>
</protein>
<sequence length="171" mass="19273">MARHGMGRISCRASWLLDFRPNSLGTARKFGTVVGCDLKVLDSLHELHNGRSKNASRFTGHSHKPKRNWSGEMLCNFFMSIGPFAQLIVQLPEQEDRKKIEWNKVGDPTFDELKGRLQQCGVPDDWCVEVLRGSNFILPDLQTHIHGPKITVRASPILGHTCHSSHTSSFK</sequence>
<reference evidence="1" key="3">
    <citation type="submission" date="2020-12" db="UniProtKB">
        <authorList>
            <consortium name="EnsemblPlants"/>
        </authorList>
    </citation>
    <scope>IDENTIFICATION</scope>
</reference>
<name>A0A7I4B5T5_PHYPA</name>
<dbReference type="AlphaFoldDB" id="A0A7I4B5T5"/>
<reference evidence="1 2" key="2">
    <citation type="journal article" date="2018" name="Plant J.">
        <title>The Physcomitrella patens chromosome-scale assembly reveals moss genome structure and evolution.</title>
        <authorList>
            <person name="Lang D."/>
            <person name="Ullrich K.K."/>
            <person name="Murat F."/>
            <person name="Fuchs J."/>
            <person name="Jenkins J."/>
            <person name="Haas F.B."/>
            <person name="Piednoel M."/>
            <person name="Gundlach H."/>
            <person name="Van Bel M."/>
            <person name="Meyberg R."/>
            <person name="Vives C."/>
            <person name="Morata J."/>
            <person name="Symeonidi A."/>
            <person name="Hiss M."/>
            <person name="Muchero W."/>
            <person name="Kamisugi Y."/>
            <person name="Saleh O."/>
            <person name="Blanc G."/>
            <person name="Decker E.L."/>
            <person name="van Gessel N."/>
            <person name="Grimwood J."/>
            <person name="Hayes R.D."/>
            <person name="Graham S.W."/>
            <person name="Gunter L.E."/>
            <person name="McDaniel S.F."/>
            <person name="Hoernstein S.N.W."/>
            <person name="Larsson A."/>
            <person name="Li F.W."/>
            <person name="Perroud P.F."/>
            <person name="Phillips J."/>
            <person name="Ranjan P."/>
            <person name="Rokshar D.S."/>
            <person name="Rothfels C.J."/>
            <person name="Schneider L."/>
            <person name="Shu S."/>
            <person name="Stevenson D.W."/>
            <person name="Thummler F."/>
            <person name="Tillich M."/>
            <person name="Villarreal Aguilar J.C."/>
            <person name="Widiez T."/>
            <person name="Wong G.K."/>
            <person name="Wymore A."/>
            <person name="Zhang Y."/>
            <person name="Zimmer A.D."/>
            <person name="Quatrano R.S."/>
            <person name="Mayer K.F.X."/>
            <person name="Goodstein D."/>
            <person name="Casacuberta J.M."/>
            <person name="Vandepoele K."/>
            <person name="Reski R."/>
            <person name="Cuming A.C."/>
            <person name="Tuskan G.A."/>
            <person name="Maumus F."/>
            <person name="Salse J."/>
            <person name="Schmutz J."/>
            <person name="Rensing S.A."/>
        </authorList>
    </citation>
    <scope>NUCLEOTIDE SEQUENCE [LARGE SCALE GENOMIC DNA]</scope>
    <source>
        <strain evidence="1 2">cv. Gransden 2004</strain>
    </source>
</reference>
<evidence type="ECO:0000313" key="2">
    <source>
        <dbReference type="Proteomes" id="UP000006727"/>
    </source>
</evidence>
<evidence type="ECO:0000313" key="1">
    <source>
        <dbReference type="EnsemblPlants" id="Pp3c16_17680V3.2"/>
    </source>
</evidence>
<reference evidence="1 2" key="1">
    <citation type="journal article" date="2008" name="Science">
        <title>The Physcomitrella genome reveals evolutionary insights into the conquest of land by plants.</title>
        <authorList>
            <person name="Rensing S."/>
            <person name="Lang D."/>
            <person name="Zimmer A."/>
            <person name="Terry A."/>
            <person name="Salamov A."/>
            <person name="Shapiro H."/>
            <person name="Nishiyama T."/>
            <person name="Perroud P.-F."/>
            <person name="Lindquist E."/>
            <person name="Kamisugi Y."/>
            <person name="Tanahashi T."/>
            <person name="Sakakibara K."/>
            <person name="Fujita T."/>
            <person name="Oishi K."/>
            <person name="Shin-I T."/>
            <person name="Kuroki Y."/>
            <person name="Toyoda A."/>
            <person name="Suzuki Y."/>
            <person name="Hashimoto A."/>
            <person name="Yamaguchi K."/>
            <person name="Sugano A."/>
            <person name="Kohara Y."/>
            <person name="Fujiyama A."/>
            <person name="Anterola A."/>
            <person name="Aoki S."/>
            <person name="Ashton N."/>
            <person name="Barbazuk W.B."/>
            <person name="Barker E."/>
            <person name="Bennetzen J."/>
            <person name="Bezanilla M."/>
            <person name="Blankenship R."/>
            <person name="Cho S.H."/>
            <person name="Dutcher S."/>
            <person name="Estelle M."/>
            <person name="Fawcett J.A."/>
            <person name="Gundlach H."/>
            <person name="Hanada K."/>
            <person name="Heyl A."/>
            <person name="Hicks K.A."/>
            <person name="Hugh J."/>
            <person name="Lohr M."/>
            <person name="Mayer K."/>
            <person name="Melkozernov A."/>
            <person name="Murata T."/>
            <person name="Nelson D."/>
            <person name="Pils B."/>
            <person name="Prigge M."/>
            <person name="Reiss B."/>
            <person name="Renner T."/>
            <person name="Rombauts S."/>
            <person name="Rushton P."/>
            <person name="Sanderfoot A."/>
            <person name="Schween G."/>
            <person name="Shiu S.-H."/>
            <person name="Stueber K."/>
            <person name="Theodoulou F.L."/>
            <person name="Tu H."/>
            <person name="Van de Peer Y."/>
            <person name="Verrier P.J."/>
            <person name="Waters E."/>
            <person name="Wood A."/>
            <person name="Yang L."/>
            <person name="Cove D."/>
            <person name="Cuming A."/>
            <person name="Hasebe M."/>
            <person name="Lucas S."/>
            <person name="Mishler D.B."/>
            <person name="Reski R."/>
            <person name="Grigoriev I."/>
            <person name="Quatrano R.S."/>
            <person name="Boore J.L."/>
        </authorList>
    </citation>
    <scope>NUCLEOTIDE SEQUENCE [LARGE SCALE GENOMIC DNA]</scope>
    <source>
        <strain evidence="1 2">cv. Gransden 2004</strain>
    </source>
</reference>
<keyword evidence="2" id="KW-1185">Reference proteome</keyword>
<dbReference type="Gramene" id="Pp3c16_17680V3.2">
    <property type="protein sequence ID" value="Pp3c16_17680V3.2"/>
    <property type="gene ID" value="Pp3c16_17680"/>
</dbReference>
<dbReference type="EMBL" id="ABEU02000016">
    <property type="status" value="NOT_ANNOTATED_CDS"/>
    <property type="molecule type" value="Genomic_DNA"/>
</dbReference>